<dbReference type="InterPro" id="IPR032675">
    <property type="entry name" value="LRR_dom_sf"/>
</dbReference>
<evidence type="ECO:0000259" key="2">
    <source>
        <dbReference type="Pfam" id="PF15257"/>
    </source>
</evidence>
<dbReference type="Pfam" id="PF13516">
    <property type="entry name" value="LRR_6"/>
    <property type="match status" value="3"/>
</dbReference>
<name>A0AAD1T773_PELCU</name>
<dbReference type="InterPro" id="IPR048257">
    <property type="entry name" value="DUF4590"/>
</dbReference>
<feature type="region of interest" description="Disordered" evidence="1">
    <location>
        <begin position="472"/>
        <end position="493"/>
    </location>
</feature>
<dbReference type="InterPro" id="IPR027962">
    <property type="entry name" value="ERICH3"/>
</dbReference>
<dbReference type="Pfam" id="PF15257">
    <property type="entry name" value="DUF4590"/>
    <property type="match status" value="1"/>
</dbReference>
<feature type="region of interest" description="Disordered" evidence="1">
    <location>
        <begin position="293"/>
        <end position="382"/>
    </location>
</feature>
<feature type="compositionally biased region" description="Polar residues" evidence="1">
    <location>
        <begin position="300"/>
        <end position="313"/>
    </location>
</feature>
<evidence type="ECO:0000256" key="1">
    <source>
        <dbReference type="SAM" id="MobiDB-lite"/>
    </source>
</evidence>
<organism evidence="3 4">
    <name type="scientific">Pelobates cultripes</name>
    <name type="common">Western spadefoot toad</name>
    <dbReference type="NCBI Taxonomy" id="61616"/>
    <lineage>
        <taxon>Eukaryota</taxon>
        <taxon>Metazoa</taxon>
        <taxon>Chordata</taxon>
        <taxon>Craniata</taxon>
        <taxon>Vertebrata</taxon>
        <taxon>Euteleostomi</taxon>
        <taxon>Amphibia</taxon>
        <taxon>Batrachia</taxon>
        <taxon>Anura</taxon>
        <taxon>Pelobatoidea</taxon>
        <taxon>Pelobatidae</taxon>
        <taxon>Pelobates</taxon>
    </lineage>
</organism>
<dbReference type="EMBL" id="OW240920">
    <property type="protein sequence ID" value="CAH2316681.1"/>
    <property type="molecule type" value="Genomic_DNA"/>
</dbReference>
<dbReference type="PANTHER" id="PTHR23034">
    <property type="entry name" value="GLUTAMATE-RICH PROTEIN 3"/>
    <property type="match status" value="1"/>
</dbReference>
<sequence>MNTSLDTNSEFLNNCLWDASMWLTHKGRRDIRPLSHFPQVSLKCTSMILDTVNFSIDYSSPFIPSAFKSLHNTEVSGSVLNSPPYKTAFSISDDQDLQSIKKSDKRRAQEHTNVHLTMQYLGTGFSVTSEIVNPKDEVRMFQQACGGENLCVYKGYLSAGETFQFLSKRQHGFPFSASVYINGLIVTRLSSCCEYRYHAGFQQGKRGCFRVTQISGGTPCYRCTDFHKRKQIQIKPKEMGNECQGLAKRSENVFRENQLKDCAQGSGHLMPSNIEDSAINTWNIRKPYLGSEIPGGIPHQQPNLRPIQVNTANQRRRRKKKRAPKQESDSEQENIQRINDRRSRKSKTCRPETRDHRRSSKTRSLSGCRESNNETKYVQSGGAKERFIIPSEEDFATVRGDGTDQIQCNRNPAYILSDECKLPRKPPGGCMDNLMEDEKAINQENTDPTSLRKSSIEYRPIHTKLEAALAGGDAPCSEVELSDSSDSSENRSTVALEIADCQISNTERADIALPVTDLQEAAKTHVNEENVSEFKGPEIGLETPEGEEERNSLVSQISALSSVLQDCDEVNELILRNTGMTDSLLHLLTTAIVNSKSQVESVNLNLNEIGPEGAKTIVQLLKEKPCVKSLLLYGNKFGDPGIKELMSSLSMLNNSKWGITPNIQHLELTELDIGGNQLSTEGLRSVAFFLKLNPTVKYLGLAKISVNGWEVWKELFDAMRDNTNINHVLLDENNLGDRGATLLAQTLQINQSLVKIDLDSNGIGDRGGQAIAESLTSNMCSAVKCISLEDNPISTEMMDKIQTLLENKQICLIPT</sequence>
<accession>A0AAD1T773</accession>
<reference evidence="3" key="1">
    <citation type="submission" date="2022-03" db="EMBL/GenBank/DDBJ databases">
        <authorList>
            <person name="Alioto T."/>
            <person name="Alioto T."/>
            <person name="Gomez Garrido J."/>
        </authorList>
    </citation>
    <scope>NUCLEOTIDE SEQUENCE</scope>
</reference>
<gene>
    <name evidence="3" type="ORF">PECUL_23A021003</name>
</gene>
<feature type="domain" description="DUF4590" evidence="2">
    <location>
        <begin position="131"/>
        <end position="237"/>
    </location>
</feature>
<dbReference type="Gene3D" id="3.80.10.10">
    <property type="entry name" value="Ribonuclease Inhibitor"/>
    <property type="match status" value="2"/>
</dbReference>
<protein>
    <submittedName>
        <fullName evidence="3">Glutamate-rich 3-like</fullName>
    </submittedName>
</protein>
<evidence type="ECO:0000313" key="4">
    <source>
        <dbReference type="Proteomes" id="UP001295444"/>
    </source>
</evidence>
<feature type="compositionally biased region" description="Basic residues" evidence="1">
    <location>
        <begin position="314"/>
        <end position="323"/>
    </location>
</feature>
<dbReference type="InterPro" id="IPR001611">
    <property type="entry name" value="Leu-rich_rpt"/>
</dbReference>
<dbReference type="Proteomes" id="UP001295444">
    <property type="component" value="Chromosome 09"/>
</dbReference>
<evidence type="ECO:0000313" key="3">
    <source>
        <dbReference type="EMBL" id="CAH2316681.1"/>
    </source>
</evidence>
<dbReference type="SUPFAM" id="SSF52047">
    <property type="entry name" value="RNI-like"/>
    <property type="match status" value="1"/>
</dbReference>
<keyword evidence="4" id="KW-1185">Reference proteome</keyword>
<dbReference type="SMART" id="SM00368">
    <property type="entry name" value="LRR_RI"/>
    <property type="match status" value="5"/>
</dbReference>
<dbReference type="AlphaFoldDB" id="A0AAD1T773"/>
<proteinExistence type="predicted"/>
<dbReference type="PANTHER" id="PTHR23034:SF2">
    <property type="entry name" value="GLUTAMATE-RICH PROTEIN 3"/>
    <property type="match status" value="1"/>
</dbReference>